<protein>
    <recommendedName>
        <fullName evidence="6">t-SNARE coiled-coil homology domain-containing protein</fullName>
    </recommendedName>
</protein>
<dbReference type="PANTHER" id="PTHR19305:SF9">
    <property type="entry name" value="SYNAPTOSOMAL-ASSOCIATED PROTEIN 29"/>
    <property type="match status" value="1"/>
</dbReference>
<dbReference type="GO" id="GO:0005886">
    <property type="term" value="C:plasma membrane"/>
    <property type="evidence" value="ECO:0007669"/>
    <property type="project" value="TreeGrafter"/>
</dbReference>
<evidence type="ECO:0000256" key="3">
    <source>
        <dbReference type="ARBA" id="ARBA00022927"/>
    </source>
</evidence>
<dbReference type="Gene3D" id="1.20.5.110">
    <property type="match status" value="2"/>
</dbReference>
<evidence type="ECO:0000256" key="2">
    <source>
        <dbReference type="ARBA" id="ARBA00022448"/>
    </source>
</evidence>
<feature type="region of interest" description="Disordered" evidence="5">
    <location>
        <begin position="1"/>
        <end position="26"/>
    </location>
</feature>
<evidence type="ECO:0000313" key="7">
    <source>
        <dbReference type="EMBL" id="OAF70777.1"/>
    </source>
</evidence>
<name>A0A177B900_9BILA</name>
<dbReference type="GO" id="GO:0031629">
    <property type="term" value="P:synaptic vesicle fusion to presynaptic active zone membrane"/>
    <property type="evidence" value="ECO:0007669"/>
    <property type="project" value="TreeGrafter"/>
</dbReference>
<dbReference type="GO" id="GO:0016082">
    <property type="term" value="P:synaptic vesicle priming"/>
    <property type="evidence" value="ECO:0007669"/>
    <property type="project" value="TreeGrafter"/>
</dbReference>
<dbReference type="GO" id="GO:0015031">
    <property type="term" value="P:protein transport"/>
    <property type="evidence" value="ECO:0007669"/>
    <property type="project" value="UniProtKB-KW"/>
</dbReference>
<proteinExistence type="inferred from homology"/>
<feature type="domain" description="T-SNARE coiled-coil homology" evidence="6">
    <location>
        <begin position="166"/>
        <end position="228"/>
    </location>
</feature>
<dbReference type="SUPFAM" id="SSF58038">
    <property type="entry name" value="SNARE fusion complex"/>
    <property type="match status" value="2"/>
</dbReference>
<dbReference type="GO" id="GO:0098793">
    <property type="term" value="C:presynapse"/>
    <property type="evidence" value="ECO:0007669"/>
    <property type="project" value="GOC"/>
</dbReference>
<feature type="compositionally biased region" description="Polar residues" evidence="5">
    <location>
        <begin position="136"/>
        <end position="160"/>
    </location>
</feature>
<dbReference type="OrthoDB" id="18679at2759"/>
<dbReference type="PROSITE" id="PS50192">
    <property type="entry name" value="T_SNARE"/>
    <property type="match status" value="1"/>
</dbReference>
<evidence type="ECO:0000256" key="5">
    <source>
        <dbReference type="SAM" id="MobiDB-lite"/>
    </source>
</evidence>
<dbReference type="GO" id="GO:0031201">
    <property type="term" value="C:SNARE complex"/>
    <property type="evidence" value="ECO:0007669"/>
    <property type="project" value="TreeGrafter"/>
</dbReference>
<feature type="compositionally biased region" description="Polar residues" evidence="5">
    <location>
        <begin position="1"/>
        <end position="16"/>
    </location>
</feature>
<comment type="similarity">
    <text evidence="1">Belongs to the SNAP-25 family.</text>
</comment>
<dbReference type="InterPro" id="IPR000727">
    <property type="entry name" value="T_SNARE_dom"/>
</dbReference>
<evidence type="ECO:0000313" key="8">
    <source>
        <dbReference type="Proteomes" id="UP000078046"/>
    </source>
</evidence>
<dbReference type="AlphaFoldDB" id="A0A177B900"/>
<dbReference type="EMBL" id="LWCA01000111">
    <property type="protein sequence ID" value="OAF70777.1"/>
    <property type="molecule type" value="Genomic_DNA"/>
</dbReference>
<sequence>MNNPFSASHSKNMWQSSDDDDDIDEQFMSGVEKTLKSSVDSTNRALAAIYDSEKLGNATAMELARQREKLENADRKLTEIDNTTTQTQQKLNNIDSVWYSLKKGNLFSSKKDKDKNKKTKNTNKDISLHIEKASDNKQGSNPFGNSPEITTNHTNNSKNENTCRKDGYLNQRDENISKMSDGVSRLAAMAKNLGQELDEHDAILDRIKINTDKQKNKIDAQNKKMSNILK</sequence>
<organism evidence="7 8">
    <name type="scientific">Intoshia linei</name>
    <dbReference type="NCBI Taxonomy" id="1819745"/>
    <lineage>
        <taxon>Eukaryota</taxon>
        <taxon>Metazoa</taxon>
        <taxon>Spiralia</taxon>
        <taxon>Lophotrochozoa</taxon>
        <taxon>Mesozoa</taxon>
        <taxon>Orthonectida</taxon>
        <taxon>Rhopaluridae</taxon>
        <taxon>Intoshia</taxon>
    </lineage>
</organism>
<accession>A0A177B900</accession>
<dbReference type="GO" id="GO:0005484">
    <property type="term" value="F:SNAP receptor activity"/>
    <property type="evidence" value="ECO:0007669"/>
    <property type="project" value="TreeGrafter"/>
</dbReference>
<reference evidence="7 8" key="1">
    <citation type="submission" date="2016-04" db="EMBL/GenBank/DDBJ databases">
        <title>The genome of Intoshia linei affirms orthonectids as highly simplified spiralians.</title>
        <authorList>
            <person name="Mikhailov K.V."/>
            <person name="Slusarev G.S."/>
            <person name="Nikitin M.A."/>
            <person name="Logacheva M.D."/>
            <person name="Penin A."/>
            <person name="Aleoshin V."/>
            <person name="Panchin Y.V."/>
        </authorList>
    </citation>
    <scope>NUCLEOTIDE SEQUENCE [LARGE SCALE GENOMIC DNA]</scope>
    <source>
        <strain evidence="7">Intl2013</strain>
        <tissue evidence="7">Whole animal</tissue>
    </source>
</reference>
<keyword evidence="4" id="KW-0175">Coiled coil</keyword>
<evidence type="ECO:0000259" key="6">
    <source>
        <dbReference type="PROSITE" id="PS50192"/>
    </source>
</evidence>
<dbReference type="GO" id="GO:0019905">
    <property type="term" value="F:syntaxin binding"/>
    <property type="evidence" value="ECO:0007669"/>
    <property type="project" value="TreeGrafter"/>
</dbReference>
<dbReference type="FunFam" id="1.20.5.110:FF:000041">
    <property type="entry name" value="Synaptosomal-associated protein 29"/>
    <property type="match status" value="1"/>
</dbReference>
<gene>
    <name evidence="7" type="ORF">A3Q56_01499</name>
</gene>
<keyword evidence="2" id="KW-0813">Transport</keyword>
<evidence type="ECO:0000256" key="4">
    <source>
        <dbReference type="ARBA" id="ARBA00023054"/>
    </source>
</evidence>
<dbReference type="PANTHER" id="PTHR19305">
    <property type="entry name" value="SYNAPTOSOMAL ASSOCIATED PROTEIN"/>
    <property type="match status" value="1"/>
</dbReference>
<dbReference type="SMART" id="SM00397">
    <property type="entry name" value="t_SNARE"/>
    <property type="match status" value="2"/>
</dbReference>
<evidence type="ECO:0000256" key="1">
    <source>
        <dbReference type="ARBA" id="ARBA00009480"/>
    </source>
</evidence>
<keyword evidence="8" id="KW-1185">Reference proteome</keyword>
<feature type="region of interest" description="Disordered" evidence="5">
    <location>
        <begin position="132"/>
        <end position="169"/>
    </location>
</feature>
<keyword evidence="3" id="KW-0653">Protein transport</keyword>
<dbReference type="Proteomes" id="UP000078046">
    <property type="component" value="Unassembled WGS sequence"/>
</dbReference>
<comment type="caution">
    <text evidence="7">The sequence shown here is derived from an EMBL/GenBank/DDBJ whole genome shotgun (WGS) entry which is preliminary data.</text>
</comment>